<sequence>MATPMPLKRIADFEDLGFGMFVHWGLYSQVGKGEWYQSFYQVPKEKYEELVKTFAVRPYYAEDMVKVAKASGMKYIVLTTRHHDGFSLFDTKGLNTYDAPHAIGRDLVREYVDACNKYDIIPFFYHTTLDWHEESFDKDFKAYLKYLRDSVEILCSEYGKIGGLWFDGNWSKPNEDWEEDALYEVIRKHQPDAIIVNNTGLSHRGEKGNLEIDSVTFEQGRPTRMNQDGARKYLATEMCQTLNDHWGVGAHDFNYKSVPEIIETLCYSRRMGANYLLNIGLEPDGTVPEIQGAMLKLVGQWIELEGEAIYKGRPCDDISGEGHDFVLRVDDHTLYAFIHGLKVTGDSNVVVGGSGSGLKNFIGLNQKIKSIEWVDNQESLRFIQNADERLMSLYATGFSYGMNTVVRVAKIVLE</sequence>
<evidence type="ECO:0000256" key="5">
    <source>
        <dbReference type="ARBA" id="ARBA00022801"/>
    </source>
</evidence>
<feature type="domain" description="Glycoside hydrolase family 29 N-terminal" evidence="8">
    <location>
        <begin position="12"/>
        <end position="307"/>
    </location>
</feature>
<comment type="similarity">
    <text evidence="2">Belongs to the glycosyl hydrolase 29 family.</text>
</comment>
<dbReference type="PRINTS" id="PR00741">
    <property type="entry name" value="GLHYDRLASE29"/>
</dbReference>
<accession>A0AA42DQM9</accession>
<dbReference type="InterPro" id="IPR016286">
    <property type="entry name" value="FUC_metazoa-typ"/>
</dbReference>
<dbReference type="GO" id="GO:0016139">
    <property type="term" value="P:glycoside catabolic process"/>
    <property type="evidence" value="ECO:0007669"/>
    <property type="project" value="TreeGrafter"/>
</dbReference>
<evidence type="ECO:0000256" key="4">
    <source>
        <dbReference type="ARBA" id="ARBA00022729"/>
    </source>
</evidence>
<dbReference type="InterPro" id="IPR057739">
    <property type="entry name" value="Glyco_hydro_29_N"/>
</dbReference>
<dbReference type="GO" id="GO:0004560">
    <property type="term" value="F:alpha-L-fucosidase activity"/>
    <property type="evidence" value="ECO:0007669"/>
    <property type="project" value="InterPro"/>
</dbReference>
<protein>
    <recommendedName>
        <fullName evidence="3">alpha-L-fucosidase</fullName>
        <ecNumber evidence="3">3.2.1.51</ecNumber>
    </recommendedName>
</protein>
<dbReference type="PIRSF" id="PIRSF001092">
    <property type="entry name" value="Alpha-L-fucosidase"/>
    <property type="match status" value="1"/>
</dbReference>
<dbReference type="AlphaFoldDB" id="A0AA42DQM9"/>
<evidence type="ECO:0000313" key="9">
    <source>
        <dbReference type="EMBL" id="MDA3733574.1"/>
    </source>
</evidence>
<dbReference type="InterPro" id="IPR000933">
    <property type="entry name" value="Glyco_hydro_29"/>
</dbReference>
<comment type="caution">
    <text evidence="9">The sequence shown here is derived from an EMBL/GenBank/DDBJ whole genome shotgun (WGS) entry which is preliminary data.</text>
</comment>
<name>A0AA42DQM9_9FIRM</name>
<reference evidence="9" key="1">
    <citation type="journal article" date="2023" name="Int. J. Syst. Evol. Microbiol.">
        <title>&lt;i&gt;Holtiella tumoricola&lt;/i&gt; gen. nov. sp. nov., isolated from a human clinical sample.</title>
        <authorList>
            <person name="Allen-Vercoe E."/>
            <person name="Daigneault M.C."/>
            <person name="Vancuren S.J."/>
            <person name="Cochrane K."/>
            <person name="O'Neal L.L."/>
            <person name="Sankaranarayanan K."/>
            <person name="Lawson P.A."/>
        </authorList>
    </citation>
    <scope>NUCLEOTIDE SEQUENCE</scope>
    <source>
        <strain evidence="9">CC70A</strain>
    </source>
</reference>
<dbReference type="PANTHER" id="PTHR10030">
    <property type="entry name" value="ALPHA-L-FUCOSIDASE"/>
    <property type="match status" value="1"/>
</dbReference>
<evidence type="ECO:0000259" key="8">
    <source>
        <dbReference type="Pfam" id="PF01120"/>
    </source>
</evidence>
<evidence type="ECO:0000256" key="7">
    <source>
        <dbReference type="PIRSR" id="PIRSR001092-1"/>
    </source>
</evidence>
<proteinExistence type="inferred from homology"/>
<dbReference type="SMART" id="SM00812">
    <property type="entry name" value="Alpha_L_fucos"/>
    <property type="match status" value="1"/>
</dbReference>
<dbReference type="Gene3D" id="3.20.20.80">
    <property type="entry name" value="Glycosidases"/>
    <property type="match status" value="1"/>
</dbReference>
<dbReference type="Pfam" id="PF01120">
    <property type="entry name" value="Alpha_L_fucos"/>
    <property type="match status" value="1"/>
</dbReference>
<dbReference type="InterPro" id="IPR017853">
    <property type="entry name" value="GH"/>
</dbReference>
<keyword evidence="4" id="KW-0732">Signal</keyword>
<comment type="function">
    <text evidence="1">Alpha-L-fucosidase is responsible for hydrolyzing the alpha-1,6-linked fucose joined to the reducing-end N-acetylglucosamine of the carbohydrate moieties of glycoproteins.</text>
</comment>
<dbReference type="SUPFAM" id="SSF51445">
    <property type="entry name" value="(Trans)glycosidases"/>
    <property type="match status" value="1"/>
</dbReference>
<keyword evidence="10" id="KW-1185">Reference proteome</keyword>
<evidence type="ECO:0000313" key="10">
    <source>
        <dbReference type="Proteomes" id="UP001169242"/>
    </source>
</evidence>
<evidence type="ECO:0000256" key="1">
    <source>
        <dbReference type="ARBA" id="ARBA00004071"/>
    </source>
</evidence>
<dbReference type="EMBL" id="JAQIFT010000066">
    <property type="protein sequence ID" value="MDA3733574.1"/>
    <property type="molecule type" value="Genomic_DNA"/>
</dbReference>
<evidence type="ECO:0000256" key="2">
    <source>
        <dbReference type="ARBA" id="ARBA00007951"/>
    </source>
</evidence>
<organism evidence="9 10">
    <name type="scientific">Holtiella tumoricola</name>
    <dbReference type="NCBI Taxonomy" id="3018743"/>
    <lineage>
        <taxon>Bacteria</taxon>
        <taxon>Bacillati</taxon>
        <taxon>Bacillota</taxon>
        <taxon>Clostridia</taxon>
        <taxon>Lachnospirales</taxon>
        <taxon>Cellulosilyticaceae</taxon>
        <taxon>Holtiella</taxon>
    </lineage>
</organism>
<gene>
    <name evidence="9" type="ORF">PBV87_19025</name>
</gene>
<feature type="site" description="May be important for catalysis" evidence="7">
    <location>
        <position position="239"/>
    </location>
</feature>
<dbReference type="EC" id="3.2.1.51" evidence="3"/>
<keyword evidence="5" id="KW-0378">Hydrolase</keyword>
<dbReference type="PANTHER" id="PTHR10030:SF37">
    <property type="entry name" value="ALPHA-L-FUCOSIDASE-RELATED"/>
    <property type="match status" value="1"/>
</dbReference>
<dbReference type="GO" id="GO:0006004">
    <property type="term" value="P:fucose metabolic process"/>
    <property type="evidence" value="ECO:0007669"/>
    <property type="project" value="InterPro"/>
</dbReference>
<dbReference type="Proteomes" id="UP001169242">
    <property type="component" value="Unassembled WGS sequence"/>
</dbReference>
<evidence type="ECO:0000256" key="6">
    <source>
        <dbReference type="ARBA" id="ARBA00023295"/>
    </source>
</evidence>
<dbReference type="GO" id="GO:0005764">
    <property type="term" value="C:lysosome"/>
    <property type="evidence" value="ECO:0007669"/>
    <property type="project" value="TreeGrafter"/>
</dbReference>
<dbReference type="RefSeq" id="WP_271013382.1">
    <property type="nucleotide sequence ID" value="NZ_JAQIFT010000066.1"/>
</dbReference>
<keyword evidence="6" id="KW-0326">Glycosidase</keyword>
<evidence type="ECO:0000256" key="3">
    <source>
        <dbReference type="ARBA" id="ARBA00012662"/>
    </source>
</evidence>